<dbReference type="AlphaFoldDB" id="A0A6A3K1Y0"/>
<dbReference type="Proteomes" id="UP000429607">
    <property type="component" value="Unassembled WGS sequence"/>
</dbReference>
<gene>
    <name evidence="1" type="ORF">PR001_g18610</name>
</gene>
<evidence type="ECO:0000313" key="2">
    <source>
        <dbReference type="Proteomes" id="UP000429607"/>
    </source>
</evidence>
<dbReference type="EMBL" id="QXFV01001652">
    <property type="protein sequence ID" value="KAE9001111.1"/>
    <property type="molecule type" value="Genomic_DNA"/>
</dbReference>
<proteinExistence type="predicted"/>
<protein>
    <submittedName>
        <fullName evidence="1">Uncharacterized protein</fullName>
    </submittedName>
</protein>
<organism evidence="1 2">
    <name type="scientific">Phytophthora rubi</name>
    <dbReference type="NCBI Taxonomy" id="129364"/>
    <lineage>
        <taxon>Eukaryota</taxon>
        <taxon>Sar</taxon>
        <taxon>Stramenopiles</taxon>
        <taxon>Oomycota</taxon>
        <taxon>Peronosporomycetes</taxon>
        <taxon>Peronosporales</taxon>
        <taxon>Peronosporaceae</taxon>
        <taxon>Phytophthora</taxon>
    </lineage>
</organism>
<sequence length="58" mass="6401">MNAVCLVSYAALLPAGRRCRTRSKRRQGEQPPRKFTVRSVSAVRDVGVRSVSCNAKLP</sequence>
<accession>A0A6A3K1Y0</accession>
<comment type="caution">
    <text evidence="1">The sequence shown here is derived from an EMBL/GenBank/DDBJ whole genome shotgun (WGS) entry which is preliminary data.</text>
</comment>
<name>A0A6A3K1Y0_9STRA</name>
<evidence type="ECO:0000313" key="1">
    <source>
        <dbReference type="EMBL" id="KAE9001111.1"/>
    </source>
</evidence>
<reference evidence="1 2" key="1">
    <citation type="submission" date="2018-09" db="EMBL/GenBank/DDBJ databases">
        <title>Genomic investigation of the strawberry pathogen Phytophthora fragariae indicates pathogenicity is determined by transcriptional variation in three key races.</title>
        <authorList>
            <person name="Adams T.M."/>
            <person name="Armitage A.D."/>
            <person name="Sobczyk M.K."/>
            <person name="Bates H.J."/>
            <person name="Dunwell J.M."/>
            <person name="Nellist C.F."/>
            <person name="Harrison R.J."/>
        </authorList>
    </citation>
    <scope>NUCLEOTIDE SEQUENCE [LARGE SCALE GENOMIC DNA]</scope>
    <source>
        <strain evidence="1 2">SCRP249</strain>
    </source>
</reference>